<gene>
    <name evidence="1" type="ORF">SAMN04488072_1148</name>
</gene>
<protein>
    <submittedName>
        <fullName evidence="1">YaaC-like Protein</fullName>
    </submittedName>
</protein>
<dbReference type="EMBL" id="FOJW01000014">
    <property type="protein sequence ID" value="SFB29704.1"/>
    <property type="molecule type" value="Genomic_DNA"/>
</dbReference>
<evidence type="ECO:0000313" key="2">
    <source>
        <dbReference type="Proteomes" id="UP000198642"/>
    </source>
</evidence>
<organism evidence="1 2">
    <name type="scientific">Lentibacillus halodurans</name>
    <dbReference type="NCBI Taxonomy" id="237679"/>
    <lineage>
        <taxon>Bacteria</taxon>
        <taxon>Bacillati</taxon>
        <taxon>Bacillota</taxon>
        <taxon>Bacilli</taxon>
        <taxon>Bacillales</taxon>
        <taxon>Bacillaceae</taxon>
        <taxon>Lentibacillus</taxon>
    </lineage>
</organism>
<reference evidence="1 2" key="1">
    <citation type="submission" date="2016-10" db="EMBL/GenBank/DDBJ databases">
        <authorList>
            <person name="de Groot N.N."/>
        </authorList>
    </citation>
    <scope>NUCLEOTIDE SEQUENCE [LARGE SCALE GENOMIC DNA]</scope>
    <source>
        <strain evidence="1 2">CGMCC 1.3702</strain>
    </source>
</reference>
<evidence type="ECO:0000313" key="1">
    <source>
        <dbReference type="EMBL" id="SFB29704.1"/>
    </source>
</evidence>
<dbReference type="Proteomes" id="UP000198642">
    <property type="component" value="Unassembled WGS sequence"/>
</dbReference>
<dbReference type="OrthoDB" id="2380109at2"/>
<dbReference type="InterPro" id="IPR026988">
    <property type="entry name" value="YaaC-like"/>
</dbReference>
<accession>A0A1I0ZVB1</accession>
<sequence length="319" mass="37586">MENHHIMEFFTYLQSQHTAQQYLQGCYEELDGIDASVKSFENCNQFMHYLDHGVRFYENGKRLETLLQPMLFFYGMVHLLKAALLTIRPHYPESTAILAHGVSSRKRKKRDYTFLDDEVKIQHNGLYPYFSEHLFLVKESPFEKIKMAQLFALIPEMTPLFTFHQQQNMMAVGNPGTMHLQFPASVLDNYHLTANAFIKRIKPFLPNIDYTETKGKAIHVFLKDPFRPKEKSPFFTDRAYRAIYFPVHRSHYLPISEIMVHYLLLYNLSMLCRYESEWWGDLLAAKPDMDYPFIKQFLNITAEKIPFMLGTILIQNTGK</sequence>
<keyword evidence="2" id="KW-1185">Reference proteome</keyword>
<dbReference type="RefSeq" id="WP_090240207.1">
    <property type="nucleotide sequence ID" value="NZ_FOJW01000014.1"/>
</dbReference>
<dbReference type="Pfam" id="PF14175">
    <property type="entry name" value="YaaC"/>
    <property type="match status" value="1"/>
</dbReference>
<proteinExistence type="predicted"/>
<dbReference type="AlphaFoldDB" id="A0A1I0ZVB1"/>
<name>A0A1I0ZVB1_9BACI</name>
<dbReference type="STRING" id="237679.SAMN04488072_1148"/>